<dbReference type="AlphaFoldDB" id="A0AA35QG25"/>
<dbReference type="InterPro" id="IPR016167">
    <property type="entry name" value="FAD-bd_PCMH_sub1"/>
</dbReference>
<dbReference type="Gene3D" id="3.30.43.10">
    <property type="entry name" value="Uridine Diphospho-n-acetylenolpyruvylglucosamine Reductase, domain 2"/>
    <property type="match status" value="1"/>
</dbReference>
<dbReference type="GO" id="GO:0016491">
    <property type="term" value="F:oxidoreductase activity"/>
    <property type="evidence" value="ECO:0007669"/>
    <property type="project" value="UniProtKB-KW"/>
</dbReference>
<dbReference type="SUPFAM" id="SSF56176">
    <property type="entry name" value="FAD-binding/transporter-associated domain-like"/>
    <property type="match status" value="1"/>
</dbReference>
<dbReference type="Gene3D" id="3.30.465.10">
    <property type="match status" value="1"/>
</dbReference>
<evidence type="ECO:0000313" key="8">
    <source>
        <dbReference type="Proteomes" id="UP001160390"/>
    </source>
</evidence>
<evidence type="ECO:0000256" key="2">
    <source>
        <dbReference type="ARBA" id="ARBA00005466"/>
    </source>
</evidence>
<comment type="cofactor">
    <cofactor evidence="1">
        <name>FAD</name>
        <dbReference type="ChEBI" id="CHEBI:57692"/>
    </cofactor>
</comment>
<organism evidence="7 8">
    <name type="scientific">Clonostachys chloroleuca</name>
    <dbReference type="NCBI Taxonomy" id="1926264"/>
    <lineage>
        <taxon>Eukaryota</taxon>
        <taxon>Fungi</taxon>
        <taxon>Dikarya</taxon>
        <taxon>Ascomycota</taxon>
        <taxon>Pezizomycotina</taxon>
        <taxon>Sordariomycetes</taxon>
        <taxon>Hypocreomycetidae</taxon>
        <taxon>Hypocreales</taxon>
        <taxon>Bionectriaceae</taxon>
        <taxon>Clonostachys</taxon>
    </lineage>
</organism>
<dbReference type="GO" id="GO:0071949">
    <property type="term" value="F:FAD binding"/>
    <property type="evidence" value="ECO:0007669"/>
    <property type="project" value="InterPro"/>
</dbReference>
<protein>
    <recommendedName>
        <fullName evidence="6">FAD-binding PCMH-type domain-containing protein</fullName>
    </recommendedName>
</protein>
<dbReference type="InterPro" id="IPR006094">
    <property type="entry name" value="Oxid_FAD_bind_N"/>
</dbReference>
<dbReference type="InterPro" id="IPR036318">
    <property type="entry name" value="FAD-bd_PCMH-like_sf"/>
</dbReference>
<evidence type="ECO:0000256" key="4">
    <source>
        <dbReference type="ARBA" id="ARBA00022827"/>
    </source>
</evidence>
<dbReference type="InterPro" id="IPR050416">
    <property type="entry name" value="FAD-linked_Oxidoreductase"/>
</dbReference>
<keyword evidence="8" id="KW-1185">Reference proteome</keyword>
<dbReference type="EMBL" id="CABFNP030001360">
    <property type="protein sequence ID" value="CAI6101316.1"/>
    <property type="molecule type" value="Genomic_DNA"/>
</dbReference>
<dbReference type="PANTHER" id="PTHR42973:SF39">
    <property type="entry name" value="FAD-BINDING PCMH-TYPE DOMAIN-CONTAINING PROTEIN"/>
    <property type="match status" value="1"/>
</dbReference>
<keyword evidence="3" id="KW-0285">Flavoprotein</keyword>
<dbReference type="PANTHER" id="PTHR42973">
    <property type="entry name" value="BINDING OXIDOREDUCTASE, PUTATIVE (AFU_ORTHOLOGUE AFUA_1G17690)-RELATED"/>
    <property type="match status" value="1"/>
</dbReference>
<feature type="domain" description="FAD-binding PCMH-type" evidence="6">
    <location>
        <begin position="38"/>
        <end position="239"/>
    </location>
</feature>
<dbReference type="PROSITE" id="PS51387">
    <property type="entry name" value="FAD_PCMH"/>
    <property type="match status" value="1"/>
</dbReference>
<dbReference type="InterPro" id="IPR016166">
    <property type="entry name" value="FAD-bd_PCMH"/>
</dbReference>
<keyword evidence="4" id="KW-0274">FAD</keyword>
<reference evidence="7" key="1">
    <citation type="submission" date="2023-01" db="EMBL/GenBank/DDBJ databases">
        <authorList>
            <person name="Piombo E."/>
        </authorList>
    </citation>
    <scope>NUCLEOTIDE SEQUENCE</scope>
</reference>
<comment type="similarity">
    <text evidence="2">Belongs to the oxygen-dependent FAD-linked oxidoreductase family.</text>
</comment>
<comment type="caution">
    <text evidence="7">The sequence shown here is derived from an EMBL/GenBank/DDBJ whole genome shotgun (WGS) entry which is preliminary data.</text>
</comment>
<proteinExistence type="inferred from homology"/>
<keyword evidence="5" id="KW-0560">Oxidoreductase</keyword>
<evidence type="ECO:0000256" key="3">
    <source>
        <dbReference type="ARBA" id="ARBA00022630"/>
    </source>
</evidence>
<dbReference type="Proteomes" id="UP001160390">
    <property type="component" value="Unassembled WGS sequence"/>
</dbReference>
<evidence type="ECO:0000256" key="5">
    <source>
        <dbReference type="ARBA" id="ARBA00023002"/>
    </source>
</evidence>
<dbReference type="InterPro" id="IPR016169">
    <property type="entry name" value="FAD-bd_PCMH_sub2"/>
</dbReference>
<sequence>MTSLNTNGLPIVWKDGEDQAQRDLYERHRNRTACSNRSNRYPLAVVRPKTIEHIVQAVKLAQEHGARIAVRGGGHSFSAWSVRDNSILIDMVDYRRLNYNETTQILEVSPSITGSQIVPYLKQFGRFAPTGHCPSVGVGGFALQGGMGIHANGVGYICEYVEAVDVVTAAGDVLHCDKDNNEELYWAARFHIRTIERFKSTTAFVYMYPIKEYDAVMPWLLKSPNTEIIVSFDNRDASPMYSILCYFGVSGESDDEVGAELQRWRDWAPPGAWQTIGPLPEGFEYLYKMVGEEDYTGKDTGPRFTGLNMFLRDDCDMLEVCRESFTTLPRGTWAYWEPMAPHSNKKIDDMAFTMNYDRYVAIYTHHLRKEDDEYFDKWLKKQMEPLLPYSYGAYLGDACFTRQPTKYWSDEAYARLMRIRRKWDPSGRICGYLTKGDVPGENDLTNKLAEPVSVFPRKSL</sequence>
<evidence type="ECO:0000259" key="6">
    <source>
        <dbReference type="PROSITE" id="PS51387"/>
    </source>
</evidence>
<gene>
    <name evidence="7" type="ORF">CCHLO57077_00006539</name>
</gene>
<dbReference type="Gene3D" id="3.40.462.20">
    <property type="match status" value="1"/>
</dbReference>
<name>A0AA35QG25_9HYPO</name>
<accession>A0AA35QG25</accession>
<evidence type="ECO:0000256" key="1">
    <source>
        <dbReference type="ARBA" id="ARBA00001974"/>
    </source>
</evidence>
<dbReference type="Pfam" id="PF01565">
    <property type="entry name" value="FAD_binding_4"/>
    <property type="match status" value="1"/>
</dbReference>
<evidence type="ECO:0000313" key="7">
    <source>
        <dbReference type="EMBL" id="CAI6101316.1"/>
    </source>
</evidence>